<comment type="caution">
    <text evidence="1">The sequence shown here is derived from an EMBL/GenBank/DDBJ whole genome shotgun (WGS) entry which is preliminary data.</text>
</comment>
<proteinExistence type="predicted"/>
<accession>A0ACC5Y3U0</accession>
<gene>
    <name evidence="1" type="ORF">PDJAM_G00110530</name>
</gene>
<protein>
    <submittedName>
        <fullName evidence="1">Uncharacterized protein</fullName>
    </submittedName>
</protein>
<reference evidence="1" key="1">
    <citation type="submission" date="2020-02" db="EMBL/GenBank/DDBJ databases">
        <title>Genome sequencing of the panga catfish, Pangasius djambal.</title>
        <authorList>
            <person name="Wen M."/>
            <person name="Zahm M."/>
            <person name="Roques C."/>
            <person name="Cabau C."/>
            <person name="Klopp C."/>
            <person name="Donnadieu C."/>
            <person name="Jouanno E."/>
            <person name="Avarre J.-C."/>
            <person name="Campet M."/>
            <person name="Ha T."/>
            <person name="Dugue R."/>
            <person name="Lampietro C."/>
            <person name="Louis A."/>
            <person name="Herpin A."/>
            <person name="Echchiki A."/>
            <person name="Berthelot C."/>
            <person name="Parey E."/>
            <person name="Roest-Crollius H."/>
            <person name="Braasch I."/>
            <person name="Postlethwait J.H."/>
            <person name="Bobe J."/>
            <person name="Montfort J."/>
            <person name="Bouchez O."/>
            <person name="Begum T."/>
            <person name="Schartl M."/>
            <person name="Gustiano R."/>
            <person name="Guiguen Y."/>
        </authorList>
    </citation>
    <scope>NUCLEOTIDE SEQUENCE</scope>
    <source>
        <strain evidence="1">Pdj_M5554</strain>
    </source>
</reference>
<sequence>MAELSISGASTKGVEDEDGDFEPTADMLVHDFDDEQTMEEEEMLQGETNFSAEIDNLTREGEMPLHELLKMYGYGAADSADSEDEGPEEQDVSENDQSSSAHGKTNKEDREDEDQRSSSEESPDHSRTHGTTQLLCSEPRSYFDADADESEDEDYIPSEEWKKEVKVGPMYQAETPTELCKYNDNEKVYENEDQLLWNPELLPENEVVEFLAEASKRVGEQTGADAVPEMPLIKDNEEALYELIKCNFNKEEALKRLKLNPKPVKDQLPVWTEEERHEFEQGDEVYGNDFNSAQADKIKLWRRKPDLHPGVTDSMLAETENTEVSRAATAPTGASNCSNRQDSMLAETENTEVSRAATAPTGASNCSNRQLDSEASSTTHNGAASRSVDPTSSCGSDHTQVHSSPDPNISSSNTDTVRRQREDEEDSERPVKKPKTEVEFLTAAAV</sequence>
<name>A0ACC5Y3U0_9TELE</name>
<dbReference type="EMBL" id="CM040976">
    <property type="protein sequence ID" value="MCJ8729791.1"/>
    <property type="molecule type" value="Genomic_DNA"/>
</dbReference>
<organism evidence="1 2">
    <name type="scientific">Pangasius djambal</name>
    <dbReference type="NCBI Taxonomy" id="1691987"/>
    <lineage>
        <taxon>Eukaryota</taxon>
        <taxon>Metazoa</taxon>
        <taxon>Chordata</taxon>
        <taxon>Craniata</taxon>
        <taxon>Vertebrata</taxon>
        <taxon>Euteleostomi</taxon>
        <taxon>Actinopterygii</taxon>
        <taxon>Neopterygii</taxon>
        <taxon>Teleostei</taxon>
        <taxon>Ostariophysi</taxon>
        <taxon>Siluriformes</taxon>
        <taxon>Pangasiidae</taxon>
        <taxon>Pangasius</taxon>
    </lineage>
</organism>
<evidence type="ECO:0000313" key="2">
    <source>
        <dbReference type="Proteomes" id="UP000830395"/>
    </source>
</evidence>
<keyword evidence="2" id="KW-1185">Reference proteome</keyword>
<evidence type="ECO:0000313" key="1">
    <source>
        <dbReference type="EMBL" id="MCJ8729791.1"/>
    </source>
</evidence>
<dbReference type="Proteomes" id="UP000830395">
    <property type="component" value="Chromosome 2"/>
</dbReference>